<feature type="compositionally biased region" description="Polar residues" evidence="4">
    <location>
        <begin position="22"/>
        <end position="40"/>
    </location>
</feature>
<dbReference type="Gene3D" id="2.130.10.10">
    <property type="entry name" value="YVTN repeat-like/Quinoprotein amine dehydrogenase"/>
    <property type="match status" value="1"/>
</dbReference>
<dbReference type="Pfam" id="PF12937">
    <property type="entry name" value="F-box-like"/>
    <property type="match status" value="1"/>
</dbReference>
<evidence type="ECO:0000256" key="3">
    <source>
        <dbReference type="PROSITE-ProRule" id="PRU00221"/>
    </source>
</evidence>
<feature type="domain" description="F-box" evidence="5">
    <location>
        <begin position="411"/>
        <end position="458"/>
    </location>
</feature>
<feature type="repeat" description="WD" evidence="3">
    <location>
        <begin position="678"/>
        <end position="710"/>
    </location>
</feature>
<dbReference type="SMART" id="SM00320">
    <property type="entry name" value="WD40"/>
    <property type="match status" value="7"/>
</dbReference>
<sequence length="1089" mass="121316">MGSSPMSISSIQLSSPLPSPSATPNRQSQDASNNQGQDTNVLHHSSSQPSHPLNSPNALFLPPLVFNAPQYSSYSSSTIYPLANSATPSEMKSIKFTLDNRPALLQEIDPSDPSLRQHDQHTQQYNPDYELGSQHSAVSGTISTFLTTDEPLQRKRPAPTQLEGMRTFISPPNSSSNNDNDNNNNNNNNHIWSSRQGQFIDTITNTNTPAVAAGGSAQRDNLPLPFGPSQAHSSPSSANSLINTITVVATATAAPQQALVSLLPEFATHLPSTDGDMESSVMADSPNSALPSPVSDLDPNDEDWPPSTTSLLLHDHSSPTVASSGAPTTATMMDMEHDTESPMDADERDAHDTHDDDAVMMNRSGHLSSLIQTYDALPNGIQDYFMYQLLRRAPMTSLRFASDMIMQALRLDFISRLPRHLSRRILMFVDPYSLCRALAVSRFWKHAIDGDSALWRTKFVEAGFTVTTDEIERYGLRSIHLAHQHTDGQQQEDPLQQKHPLHHPHYNQMHLQPHPSIAATLAALTSSSSSSSSKSAVNLANSSPYLFPIKEIKQEDIPDPLDRSLHSTPSPAYPSSDPTLLHRISLSLPDYNSLDNDDPFAFDEYGGDTTMHPFKTLFRSHHTTRQNWKHNRVKRLQVKGHGDVVTCLQFDDDKIITGFDDNYINVHDIKTGMLRRVLRGHEGGVWALQYVGNTLVTGSTDRTIRIWDIEHGICRFVFRGHSSTVRCLHIVLPTAVDNGHGGSCIRPAQPLIVSGSRDSTLRVWKLPYLPVKSQQQQQRQSQQQQQQQNQQRQQNAYQHLDPVQYALQQQSDALGFNALLRQPKDISNDDEETRTNNRRQMETQLQRFISELQTDSFQQSQQQQQYHLQHQQTQEHDYNPFFVHLLKGHKSSVRALAAHGTCLASGSYDNTVKLWDLETGELKFNLDGHTQKVYSVAIDAKRQWCISGSMDSSIRIWNILDGSCVRVLRGHTILVGLLGLSTHHLVSGGADGTLRVWSADTGEREYILDGHKGAITSFQHDDQKVISGSEGGLKMWDVRTGKFVRDLITDVNGIWRVAFDERRCVAAVKCNDTTRLEILDYGADAEDGL</sequence>
<evidence type="ECO:0000256" key="2">
    <source>
        <dbReference type="ARBA" id="ARBA00022737"/>
    </source>
</evidence>
<dbReference type="PROSITE" id="PS50082">
    <property type="entry name" value="WD_REPEATS_2"/>
    <property type="match status" value="6"/>
</dbReference>
<dbReference type="InParanoid" id="A0A163J553"/>
<feature type="repeat" description="WD" evidence="3">
    <location>
        <begin position="968"/>
        <end position="1007"/>
    </location>
</feature>
<protein>
    <recommendedName>
        <fullName evidence="5">F-box domain-containing protein</fullName>
    </recommendedName>
</protein>
<feature type="compositionally biased region" description="Low complexity" evidence="4">
    <location>
        <begin position="170"/>
        <end position="189"/>
    </location>
</feature>
<dbReference type="Gene3D" id="1.20.1280.50">
    <property type="match status" value="1"/>
</dbReference>
<dbReference type="PRINTS" id="PR00320">
    <property type="entry name" value="GPROTEINBRPT"/>
</dbReference>
<dbReference type="GO" id="GO:0043161">
    <property type="term" value="P:proteasome-mediated ubiquitin-dependent protein catabolic process"/>
    <property type="evidence" value="ECO:0007669"/>
    <property type="project" value="TreeGrafter"/>
</dbReference>
<feature type="repeat" description="WD" evidence="3">
    <location>
        <begin position="926"/>
        <end position="967"/>
    </location>
</feature>
<dbReference type="InterPro" id="IPR015943">
    <property type="entry name" value="WD40/YVTN_repeat-like_dom_sf"/>
</dbReference>
<dbReference type="Pfam" id="PF00400">
    <property type="entry name" value="WD40"/>
    <property type="match status" value="7"/>
</dbReference>
<dbReference type="InterPro" id="IPR001810">
    <property type="entry name" value="F-box_dom"/>
</dbReference>
<dbReference type="PROSITE" id="PS50181">
    <property type="entry name" value="FBOX"/>
    <property type="match status" value="1"/>
</dbReference>
<evidence type="ECO:0000259" key="5">
    <source>
        <dbReference type="PROSITE" id="PS50181"/>
    </source>
</evidence>
<dbReference type="GO" id="GO:0005634">
    <property type="term" value="C:nucleus"/>
    <property type="evidence" value="ECO:0007669"/>
    <property type="project" value="TreeGrafter"/>
</dbReference>
<feature type="repeat" description="WD" evidence="3">
    <location>
        <begin position="1008"/>
        <end position="1046"/>
    </location>
</feature>
<dbReference type="InterPro" id="IPR001680">
    <property type="entry name" value="WD40_rpt"/>
</dbReference>
<evidence type="ECO:0000256" key="4">
    <source>
        <dbReference type="SAM" id="MobiDB-lite"/>
    </source>
</evidence>
<feature type="region of interest" description="Disordered" evidence="4">
    <location>
        <begin position="210"/>
        <end position="237"/>
    </location>
</feature>
<feature type="compositionally biased region" description="Low complexity" evidence="4">
    <location>
        <begin position="1"/>
        <end position="16"/>
    </location>
</feature>
<feature type="compositionally biased region" description="Low complexity" evidence="4">
    <location>
        <begin position="228"/>
        <end position="237"/>
    </location>
</feature>
<dbReference type="Proteomes" id="UP000078561">
    <property type="component" value="Unassembled WGS sequence"/>
</dbReference>
<dbReference type="PROSITE" id="PS00678">
    <property type="entry name" value="WD_REPEATS_1"/>
    <property type="match status" value="3"/>
</dbReference>
<dbReference type="InterPro" id="IPR036047">
    <property type="entry name" value="F-box-like_dom_sf"/>
</dbReference>
<evidence type="ECO:0000256" key="1">
    <source>
        <dbReference type="ARBA" id="ARBA00022574"/>
    </source>
</evidence>
<dbReference type="STRING" id="4829.A0A163J553"/>
<accession>A0A163J553</accession>
<feature type="repeat" description="WD" evidence="3">
    <location>
        <begin position="747"/>
        <end position="766"/>
    </location>
</feature>
<keyword evidence="1 3" id="KW-0853">WD repeat</keyword>
<dbReference type="GO" id="GO:0043130">
    <property type="term" value="F:ubiquitin binding"/>
    <property type="evidence" value="ECO:0007669"/>
    <property type="project" value="TreeGrafter"/>
</dbReference>
<reference evidence="6" key="1">
    <citation type="submission" date="2016-04" db="EMBL/GenBank/DDBJ databases">
        <authorList>
            <person name="Evans L.H."/>
            <person name="Alamgir A."/>
            <person name="Owens N."/>
            <person name="Weber N.D."/>
            <person name="Virtaneva K."/>
            <person name="Barbian K."/>
            <person name="Babar A."/>
            <person name="Rosenke K."/>
        </authorList>
    </citation>
    <scope>NUCLEOTIDE SEQUENCE [LARGE SCALE GENOMIC DNA]</scope>
    <source>
        <strain evidence="6">CBS 101.48</strain>
    </source>
</reference>
<dbReference type="InterPro" id="IPR020472">
    <property type="entry name" value="WD40_PAC1"/>
</dbReference>
<feature type="repeat" description="WD" evidence="3">
    <location>
        <begin position="886"/>
        <end position="925"/>
    </location>
</feature>
<feature type="region of interest" description="Disordered" evidence="4">
    <location>
        <begin position="144"/>
        <end position="192"/>
    </location>
</feature>
<feature type="region of interest" description="Disordered" evidence="4">
    <location>
        <begin position="774"/>
        <end position="795"/>
    </location>
</feature>
<keyword evidence="2" id="KW-0677">Repeat</keyword>
<evidence type="ECO:0000313" key="6">
    <source>
        <dbReference type="EMBL" id="SAL97225.1"/>
    </source>
</evidence>
<dbReference type="CDD" id="cd00200">
    <property type="entry name" value="WD40"/>
    <property type="match status" value="1"/>
</dbReference>
<dbReference type="SUPFAM" id="SSF50998">
    <property type="entry name" value="Quinoprotein alcohol dehydrogenase-like"/>
    <property type="match status" value="1"/>
</dbReference>
<dbReference type="PANTHER" id="PTHR19849">
    <property type="entry name" value="PHOSPHOLIPASE A-2-ACTIVATING PROTEIN"/>
    <property type="match status" value="1"/>
</dbReference>
<feature type="region of interest" description="Disordered" evidence="4">
    <location>
        <begin position="271"/>
        <end position="329"/>
    </location>
</feature>
<dbReference type="PROSITE" id="PS50294">
    <property type="entry name" value="WD_REPEATS_REGION"/>
    <property type="match status" value="4"/>
</dbReference>
<dbReference type="GO" id="GO:0005737">
    <property type="term" value="C:cytoplasm"/>
    <property type="evidence" value="ECO:0007669"/>
    <property type="project" value="TreeGrafter"/>
</dbReference>
<gene>
    <name evidence="6" type="primary">ABSGL_02696.1 scaffold 3684</name>
</gene>
<proteinExistence type="predicted"/>
<dbReference type="OrthoDB" id="190105at2759"/>
<dbReference type="PANTHER" id="PTHR19849:SF1">
    <property type="entry name" value="F-BOX_WD REPEAT-CONTAINING PROTEIN 7"/>
    <property type="match status" value="1"/>
</dbReference>
<organism evidence="6">
    <name type="scientific">Absidia glauca</name>
    <name type="common">Pin mould</name>
    <dbReference type="NCBI Taxonomy" id="4829"/>
    <lineage>
        <taxon>Eukaryota</taxon>
        <taxon>Fungi</taxon>
        <taxon>Fungi incertae sedis</taxon>
        <taxon>Mucoromycota</taxon>
        <taxon>Mucoromycotina</taxon>
        <taxon>Mucoromycetes</taxon>
        <taxon>Mucorales</taxon>
        <taxon>Cunninghamellaceae</taxon>
        <taxon>Absidia</taxon>
    </lineage>
</organism>
<dbReference type="AlphaFoldDB" id="A0A163J553"/>
<name>A0A163J553_ABSGL</name>
<feature type="region of interest" description="Disordered" evidence="4">
    <location>
        <begin position="484"/>
        <end position="509"/>
    </location>
</feature>
<feature type="region of interest" description="Disordered" evidence="4">
    <location>
        <begin position="559"/>
        <end position="578"/>
    </location>
</feature>
<dbReference type="InterPro" id="IPR011047">
    <property type="entry name" value="Quinoprotein_ADH-like_sf"/>
</dbReference>
<dbReference type="EMBL" id="LT551602">
    <property type="protein sequence ID" value="SAL97225.1"/>
    <property type="molecule type" value="Genomic_DNA"/>
</dbReference>
<feature type="compositionally biased region" description="Low complexity" evidence="4">
    <location>
        <begin position="42"/>
        <end position="55"/>
    </location>
</feature>
<dbReference type="SMART" id="SM00256">
    <property type="entry name" value="FBOX"/>
    <property type="match status" value="1"/>
</dbReference>
<dbReference type="GO" id="GO:0010992">
    <property type="term" value="P:ubiquitin recycling"/>
    <property type="evidence" value="ECO:0007669"/>
    <property type="project" value="TreeGrafter"/>
</dbReference>
<evidence type="ECO:0000313" key="7">
    <source>
        <dbReference type="Proteomes" id="UP000078561"/>
    </source>
</evidence>
<dbReference type="SUPFAM" id="SSF81383">
    <property type="entry name" value="F-box domain"/>
    <property type="match status" value="1"/>
</dbReference>
<dbReference type="InterPro" id="IPR019775">
    <property type="entry name" value="WD40_repeat_CS"/>
</dbReference>
<keyword evidence="7" id="KW-1185">Reference proteome</keyword>
<feature type="region of interest" description="Disordered" evidence="4">
    <location>
        <begin position="1"/>
        <end position="55"/>
    </location>
</feature>